<feature type="compositionally biased region" description="Basic and acidic residues" evidence="1">
    <location>
        <begin position="392"/>
        <end position="403"/>
    </location>
</feature>
<proteinExistence type="predicted"/>
<keyword evidence="4" id="KW-1185">Reference proteome</keyword>
<dbReference type="PANTHER" id="PTHR47829">
    <property type="entry name" value="HYDROLASE, PUTATIVE (AFU_ORTHOLOGUE AFUA_1G12880)-RELATED"/>
    <property type="match status" value="1"/>
</dbReference>
<organism evidence="3 4">
    <name type="scientific">Purpureocillium lilacinum</name>
    <name type="common">Paecilomyces lilacinus</name>
    <dbReference type="NCBI Taxonomy" id="33203"/>
    <lineage>
        <taxon>Eukaryota</taxon>
        <taxon>Fungi</taxon>
        <taxon>Dikarya</taxon>
        <taxon>Ascomycota</taxon>
        <taxon>Pezizomycotina</taxon>
        <taxon>Sordariomycetes</taxon>
        <taxon>Hypocreomycetidae</taxon>
        <taxon>Hypocreales</taxon>
        <taxon>Ophiocordycipitaceae</taxon>
        <taxon>Purpureocillium</taxon>
    </lineage>
</organism>
<reference evidence="3 4" key="1">
    <citation type="journal article" date="2024" name="Microbiol. Resour. Announc.">
        <title>Genome annotations for the ascomycete fungi Trichoderma harzianum, Trichoderma aggressivum, and Purpureocillium lilacinum.</title>
        <authorList>
            <person name="Beijen E.P.W."/>
            <person name="Ohm R.A."/>
        </authorList>
    </citation>
    <scope>NUCLEOTIDE SEQUENCE [LARGE SCALE GENOMIC DNA]</scope>
    <source>
        <strain evidence="3 4">CBS 150709</strain>
    </source>
</reference>
<evidence type="ECO:0000256" key="1">
    <source>
        <dbReference type="SAM" id="MobiDB-lite"/>
    </source>
</evidence>
<protein>
    <recommendedName>
        <fullName evidence="2">Aminoglycoside phosphotransferase domain-containing protein</fullName>
    </recommendedName>
</protein>
<gene>
    <name evidence="3" type="ORF">Purlil1_12501</name>
</gene>
<dbReference type="Gene3D" id="3.90.1200.10">
    <property type="match status" value="1"/>
</dbReference>
<dbReference type="CDD" id="cd05154">
    <property type="entry name" value="ACAD10_11_N-like"/>
    <property type="match status" value="1"/>
</dbReference>
<accession>A0ABR0BGQ3</accession>
<feature type="domain" description="Aminoglycoside phosphotransferase" evidence="2">
    <location>
        <begin position="31"/>
        <end position="262"/>
    </location>
</feature>
<dbReference type="InterPro" id="IPR041726">
    <property type="entry name" value="ACAD10_11_N"/>
</dbReference>
<dbReference type="Pfam" id="PF01636">
    <property type="entry name" value="APH"/>
    <property type="match status" value="1"/>
</dbReference>
<evidence type="ECO:0000313" key="3">
    <source>
        <dbReference type="EMBL" id="KAK4076912.1"/>
    </source>
</evidence>
<dbReference type="InterPro" id="IPR002575">
    <property type="entry name" value="Aminoglycoside_PTrfase"/>
</dbReference>
<name>A0ABR0BGQ3_PURLI</name>
<sequence>MAGVVRQPIDEAAFSKFVAENVPQIKTPIELKQFGFGQSNPTYQVTGADGQKFVMRKKPPGKLLSKTAHKVEREYRIMHALEKTDVAVPKTYCLCEDETIIGTPFYIMEFLDGRIIEDFTLPDVTPAERTQMWRAAVETLARFHAVDYRSVGLERFGKPAGFYSRQTQTWSTISAHQEVVRDVDTDEQVGRMPHFEELVGFFMNEKLQPKDRATLVHGDYKIDNLVFHKTEPRVIGILDWEMSTVGHPLSDVCNLLMQYFTVRHEGAAPESALGFLPGRTPGLPTVDQILGWYSAISGYDPTSELNWGMAFNVFKLSGVCQGIAARYARRQASSAKAQQYTKTWRPLAEFAWQLAQEAKGDGPRLEHPSAVRREAGILGIGAGADWSGGRPPTDDGGLKDPTDPRMGLDLSAHALGDRCWHQASWAFWAPACGGANEVTCRLQSRESETPAAMTPTCHSRAVSSCLLSAVTLTADL</sequence>
<dbReference type="PANTHER" id="PTHR47829:SF1">
    <property type="entry name" value="HAD FAMILY PHOSPHATASE"/>
    <property type="match status" value="1"/>
</dbReference>
<comment type="caution">
    <text evidence="3">The sequence shown here is derived from an EMBL/GenBank/DDBJ whole genome shotgun (WGS) entry which is preliminary data.</text>
</comment>
<evidence type="ECO:0000259" key="2">
    <source>
        <dbReference type="Pfam" id="PF01636"/>
    </source>
</evidence>
<dbReference type="EMBL" id="JAWRVI010000108">
    <property type="protein sequence ID" value="KAK4076912.1"/>
    <property type="molecule type" value="Genomic_DNA"/>
</dbReference>
<evidence type="ECO:0000313" key="4">
    <source>
        <dbReference type="Proteomes" id="UP001287286"/>
    </source>
</evidence>
<dbReference type="InterPro" id="IPR052898">
    <property type="entry name" value="ACAD10-like"/>
</dbReference>
<dbReference type="SUPFAM" id="SSF56112">
    <property type="entry name" value="Protein kinase-like (PK-like)"/>
    <property type="match status" value="1"/>
</dbReference>
<dbReference type="Gene3D" id="3.30.200.20">
    <property type="entry name" value="Phosphorylase Kinase, domain 1"/>
    <property type="match status" value="1"/>
</dbReference>
<dbReference type="InterPro" id="IPR011009">
    <property type="entry name" value="Kinase-like_dom_sf"/>
</dbReference>
<dbReference type="Proteomes" id="UP001287286">
    <property type="component" value="Unassembled WGS sequence"/>
</dbReference>
<feature type="region of interest" description="Disordered" evidence="1">
    <location>
        <begin position="382"/>
        <end position="405"/>
    </location>
</feature>